<dbReference type="GO" id="GO:0007165">
    <property type="term" value="P:signal transduction"/>
    <property type="evidence" value="ECO:0007669"/>
    <property type="project" value="InterPro"/>
</dbReference>
<feature type="compositionally biased region" description="Basic and acidic residues" evidence="4">
    <location>
        <begin position="335"/>
        <end position="345"/>
    </location>
</feature>
<evidence type="ECO:0000313" key="7">
    <source>
        <dbReference type="Proteomes" id="UP001209878"/>
    </source>
</evidence>
<dbReference type="Gene3D" id="1.25.40.20">
    <property type="entry name" value="Ankyrin repeat-containing domain"/>
    <property type="match status" value="2"/>
</dbReference>
<feature type="region of interest" description="Disordered" evidence="4">
    <location>
        <begin position="1"/>
        <end position="35"/>
    </location>
</feature>
<protein>
    <recommendedName>
        <fullName evidence="5">Death domain-containing protein</fullName>
    </recommendedName>
</protein>
<feature type="compositionally biased region" description="Polar residues" evidence="4">
    <location>
        <begin position="18"/>
        <end position="33"/>
    </location>
</feature>
<dbReference type="PROSITE" id="PS50088">
    <property type="entry name" value="ANK_REPEAT"/>
    <property type="match status" value="5"/>
</dbReference>
<gene>
    <name evidence="6" type="ORF">NP493_172g03071</name>
</gene>
<dbReference type="InterPro" id="IPR002110">
    <property type="entry name" value="Ankyrin_rpt"/>
</dbReference>
<dbReference type="SUPFAM" id="SSF48403">
    <property type="entry name" value="Ankyrin repeat"/>
    <property type="match status" value="1"/>
</dbReference>
<accession>A0AAD9UFD3</accession>
<feature type="repeat" description="ANK" evidence="3">
    <location>
        <begin position="248"/>
        <end position="280"/>
    </location>
</feature>
<organism evidence="6 7">
    <name type="scientific">Ridgeia piscesae</name>
    <name type="common">Tubeworm</name>
    <dbReference type="NCBI Taxonomy" id="27915"/>
    <lineage>
        <taxon>Eukaryota</taxon>
        <taxon>Metazoa</taxon>
        <taxon>Spiralia</taxon>
        <taxon>Lophotrochozoa</taxon>
        <taxon>Annelida</taxon>
        <taxon>Polychaeta</taxon>
        <taxon>Sedentaria</taxon>
        <taxon>Canalipalpata</taxon>
        <taxon>Sabellida</taxon>
        <taxon>Siboglinidae</taxon>
        <taxon>Ridgeia</taxon>
    </lineage>
</organism>
<feature type="domain" description="Death" evidence="5">
    <location>
        <begin position="600"/>
        <end position="682"/>
    </location>
</feature>
<feature type="repeat" description="ANK" evidence="3">
    <location>
        <begin position="215"/>
        <end position="247"/>
    </location>
</feature>
<evidence type="ECO:0000259" key="5">
    <source>
        <dbReference type="PROSITE" id="PS50017"/>
    </source>
</evidence>
<dbReference type="InterPro" id="IPR036770">
    <property type="entry name" value="Ankyrin_rpt-contain_sf"/>
</dbReference>
<proteinExistence type="predicted"/>
<keyword evidence="1" id="KW-0677">Repeat</keyword>
<feature type="repeat" description="ANK" evidence="3">
    <location>
        <begin position="182"/>
        <end position="214"/>
    </location>
</feature>
<name>A0AAD9UFD3_RIDPI</name>
<evidence type="ECO:0000256" key="3">
    <source>
        <dbReference type="PROSITE-ProRule" id="PRU00023"/>
    </source>
</evidence>
<keyword evidence="2 3" id="KW-0040">ANK repeat</keyword>
<dbReference type="PRINTS" id="PR01415">
    <property type="entry name" value="ANKYRIN"/>
</dbReference>
<dbReference type="InterPro" id="IPR000488">
    <property type="entry name" value="Death_dom"/>
</dbReference>
<dbReference type="EMBL" id="JAODUO010000173">
    <property type="protein sequence ID" value="KAK2187250.1"/>
    <property type="molecule type" value="Genomic_DNA"/>
</dbReference>
<dbReference type="Proteomes" id="UP001209878">
    <property type="component" value="Unassembled WGS sequence"/>
</dbReference>
<feature type="region of interest" description="Disordered" evidence="4">
    <location>
        <begin position="327"/>
        <end position="351"/>
    </location>
</feature>
<dbReference type="PROSITE" id="PS50017">
    <property type="entry name" value="DEATH_DOMAIN"/>
    <property type="match status" value="1"/>
</dbReference>
<dbReference type="SMART" id="SM00248">
    <property type="entry name" value="ANK"/>
    <property type="match status" value="6"/>
</dbReference>
<evidence type="ECO:0000256" key="2">
    <source>
        <dbReference type="ARBA" id="ARBA00023043"/>
    </source>
</evidence>
<evidence type="ECO:0000256" key="4">
    <source>
        <dbReference type="SAM" id="MobiDB-lite"/>
    </source>
</evidence>
<feature type="repeat" description="ANK" evidence="3">
    <location>
        <begin position="149"/>
        <end position="181"/>
    </location>
</feature>
<feature type="repeat" description="ANK" evidence="3">
    <location>
        <begin position="115"/>
        <end position="147"/>
    </location>
</feature>
<dbReference type="PROSITE" id="PS50297">
    <property type="entry name" value="ANK_REP_REGION"/>
    <property type="match status" value="5"/>
</dbReference>
<dbReference type="AlphaFoldDB" id="A0AAD9UFD3"/>
<dbReference type="Pfam" id="PF12796">
    <property type="entry name" value="Ank_2"/>
    <property type="match status" value="2"/>
</dbReference>
<comment type="caution">
    <text evidence="6">The sequence shown here is derived from an EMBL/GenBank/DDBJ whole genome shotgun (WGS) entry which is preliminary data.</text>
</comment>
<keyword evidence="7" id="KW-1185">Reference proteome</keyword>
<feature type="region of interest" description="Disordered" evidence="4">
    <location>
        <begin position="694"/>
        <end position="717"/>
    </location>
</feature>
<evidence type="ECO:0000256" key="1">
    <source>
        <dbReference type="ARBA" id="ARBA00022737"/>
    </source>
</evidence>
<dbReference type="PANTHER" id="PTHR24171">
    <property type="entry name" value="ANKYRIN REPEAT DOMAIN-CONTAINING PROTEIN 39-RELATED"/>
    <property type="match status" value="1"/>
</dbReference>
<sequence length="717" mass="79012">MDVTKREKKSVKWKKQASTKSNVSTGNATNQNAGRPRTKLFGPFNFWSGRLNTKLFTAVHEGEVVDVQTCIDEGVDLSMAGPAGNIMRLACERGNVDVVEALVRAGASHSMLGDDNSAAIYVAARQGNPRIVTLLISQGANVNVPTRFEQRTPLHAATMQGRHDVVALLLGSGADVNKTDIYGGTALHLAARNGNLAIVELLVMHGADVNKADNEGWTALHLAAETGQTVVVRLLLQRRAIIDRQNRYGRTPLHWACASNQASVVEVLLQHGANYKVLDVHGNPPDTYVVSMSVMDTLKAHTKTNDQQSTQYAGSVGLLMQIDRRARTRSGRRGALHDRRTRSLDDGGDFPQPSFETLAFRNTQTSFPLPPTFEETTSIVSTGSKDEPETVAEVFKTFTKLNDSVNRNIEQLQSAMLALAHDVSVAEEADSVAKSKALLHTAHTRTQHVQHLLDDFGVEYSAMSRLVSWSVDELRRDHSGRDCASSRSILMRCFFQVVSGFLIRQSFGWQKLIRQMSQDDKQSDAIIEKIDAGNGEAGFRAHAALIEWTKQRHGSASSLCIKTLLEDLRSCTFDETTDIIVNEFATFMMKETGKTQENPDDQTLTMVVEKLGMAWLDFFKGLGVPPDRLIEAKHEVPCIPHQRNRRLILEWKQNCNQSPDAMFTALTGWLIDTCLEDLLAVLFPMNAPPAAVHISSSTVEPSEASFNGSDQHSGNEC</sequence>
<dbReference type="PANTHER" id="PTHR24171:SF8">
    <property type="entry name" value="BRCA1-ASSOCIATED RING DOMAIN PROTEIN 1"/>
    <property type="match status" value="1"/>
</dbReference>
<feature type="compositionally biased region" description="Basic residues" evidence="4">
    <location>
        <begin position="1"/>
        <end position="17"/>
    </location>
</feature>
<evidence type="ECO:0000313" key="6">
    <source>
        <dbReference type="EMBL" id="KAK2187250.1"/>
    </source>
</evidence>
<reference evidence="6" key="1">
    <citation type="journal article" date="2023" name="Mol. Biol. Evol.">
        <title>Third-Generation Sequencing Reveals the Adaptive Role of the Epigenome in Three Deep-Sea Polychaetes.</title>
        <authorList>
            <person name="Perez M."/>
            <person name="Aroh O."/>
            <person name="Sun Y."/>
            <person name="Lan Y."/>
            <person name="Juniper S.K."/>
            <person name="Young C.R."/>
            <person name="Angers B."/>
            <person name="Qian P.Y."/>
        </authorList>
    </citation>
    <scope>NUCLEOTIDE SEQUENCE</scope>
    <source>
        <strain evidence="6">R07B-5</strain>
    </source>
</reference>